<reference evidence="9" key="1">
    <citation type="submission" date="2017-01" db="EMBL/GenBank/DDBJ databases">
        <authorList>
            <person name="Varghese N."/>
            <person name="Submissions S."/>
        </authorList>
    </citation>
    <scope>NUCLEOTIDE SEQUENCE [LARGE SCALE GENOMIC DNA]</scope>
    <source>
        <strain evidence="9">DSM 23127</strain>
    </source>
</reference>
<evidence type="ECO:0000259" key="7">
    <source>
        <dbReference type="PROSITE" id="PS51900"/>
    </source>
</evidence>
<dbReference type="Gene3D" id="1.10.443.10">
    <property type="entry name" value="Intergrase catalytic core"/>
    <property type="match status" value="1"/>
</dbReference>
<dbReference type="RefSeq" id="WP_076557376.1">
    <property type="nucleotide sequence ID" value="NZ_FTOC01000002.1"/>
</dbReference>
<dbReference type="STRING" id="570947.SAMN05421687_102371"/>
<keyword evidence="4" id="KW-0233">DNA recombination</keyword>
<dbReference type="CDD" id="cd00397">
    <property type="entry name" value="DNA_BRE_C"/>
    <property type="match status" value="1"/>
</dbReference>
<dbReference type="AlphaFoldDB" id="A0A1N7IWL8"/>
<dbReference type="Gene3D" id="1.10.150.130">
    <property type="match status" value="1"/>
</dbReference>
<dbReference type="PROSITE" id="PS51900">
    <property type="entry name" value="CB"/>
    <property type="match status" value="1"/>
</dbReference>
<dbReference type="PANTHER" id="PTHR30349:SF41">
    <property type="entry name" value="INTEGRASE_RECOMBINASE PROTEIN MJ0367-RELATED"/>
    <property type="match status" value="1"/>
</dbReference>
<sequence length="296" mass="34351">MPNEQSNGLLKDFTKWLHEDGKAVKTIESYVNDVEKFQQFLTTTEETGPLTRYGVVQYRQWMDNQLAISTINKKINSLKVFNDFLIEAKHLEHQVVFPRKDQVKVAHGSEKKVKVLDEHQVNQLLAYVENGKKVSKRNKAITYVLLYCGLRVSELCSLTVDDMDFLSRVVTVRGKGGKYREVGLRQDVIDVVKEYMKEERVQNPHHESKYLFLSQRSPKMHREAVGYWMRKVGEELGFHLHPHKLRHTLFTKLVKSGSGVDLSLIRDIAGHSLLQTTAQFYFHHSREEKQNALDSL</sequence>
<dbReference type="OrthoDB" id="184666at2"/>
<dbReference type="GO" id="GO:0006310">
    <property type="term" value="P:DNA recombination"/>
    <property type="evidence" value="ECO:0007669"/>
    <property type="project" value="UniProtKB-KW"/>
</dbReference>
<dbReference type="Proteomes" id="UP000187608">
    <property type="component" value="Unassembled WGS sequence"/>
</dbReference>
<dbReference type="InterPro" id="IPR004107">
    <property type="entry name" value="Integrase_SAM-like_N"/>
</dbReference>
<organism evidence="8 9">
    <name type="scientific">Salimicrobium flavidum</name>
    <dbReference type="NCBI Taxonomy" id="570947"/>
    <lineage>
        <taxon>Bacteria</taxon>
        <taxon>Bacillati</taxon>
        <taxon>Bacillota</taxon>
        <taxon>Bacilli</taxon>
        <taxon>Bacillales</taxon>
        <taxon>Bacillaceae</taxon>
        <taxon>Salimicrobium</taxon>
    </lineage>
</organism>
<evidence type="ECO:0000256" key="1">
    <source>
        <dbReference type="ARBA" id="ARBA00008857"/>
    </source>
</evidence>
<dbReference type="InterPro" id="IPR002104">
    <property type="entry name" value="Integrase_catalytic"/>
</dbReference>
<evidence type="ECO:0000313" key="9">
    <source>
        <dbReference type="Proteomes" id="UP000187608"/>
    </source>
</evidence>
<evidence type="ECO:0000256" key="5">
    <source>
        <dbReference type="PROSITE-ProRule" id="PRU01248"/>
    </source>
</evidence>
<dbReference type="PANTHER" id="PTHR30349">
    <property type="entry name" value="PHAGE INTEGRASE-RELATED"/>
    <property type="match status" value="1"/>
</dbReference>
<evidence type="ECO:0000256" key="4">
    <source>
        <dbReference type="ARBA" id="ARBA00023172"/>
    </source>
</evidence>
<dbReference type="InterPro" id="IPR044068">
    <property type="entry name" value="CB"/>
</dbReference>
<keyword evidence="3 5" id="KW-0238">DNA-binding</keyword>
<dbReference type="PROSITE" id="PS51898">
    <property type="entry name" value="TYR_RECOMBINASE"/>
    <property type="match status" value="1"/>
</dbReference>
<keyword evidence="2" id="KW-0229">DNA integration</keyword>
<keyword evidence="9" id="KW-1185">Reference proteome</keyword>
<feature type="domain" description="Core-binding (CB)" evidence="7">
    <location>
        <begin position="4"/>
        <end position="86"/>
    </location>
</feature>
<evidence type="ECO:0000259" key="6">
    <source>
        <dbReference type="PROSITE" id="PS51898"/>
    </source>
</evidence>
<dbReference type="InterPro" id="IPR050090">
    <property type="entry name" value="Tyrosine_recombinase_XerCD"/>
</dbReference>
<feature type="domain" description="Tyr recombinase" evidence="6">
    <location>
        <begin position="111"/>
        <end position="294"/>
    </location>
</feature>
<dbReference type="EMBL" id="FTOC01000002">
    <property type="protein sequence ID" value="SIS41493.1"/>
    <property type="molecule type" value="Genomic_DNA"/>
</dbReference>
<dbReference type="GO" id="GO:0003677">
    <property type="term" value="F:DNA binding"/>
    <property type="evidence" value="ECO:0007669"/>
    <property type="project" value="UniProtKB-UniRule"/>
</dbReference>
<protein>
    <submittedName>
        <fullName evidence="8">Integrase/recombinase XerD</fullName>
    </submittedName>
</protein>
<dbReference type="Pfam" id="PF00589">
    <property type="entry name" value="Phage_integrase"/>
    <property type="match status" value="1"/>
</dbReference>
<dbReference type="Pfam" id="PF02899">
    <property type="entry name" value="Phage_int_SAM_1"/>
    <property type="match status" value="1"/>
</dbReference>
<gene>
    <name evidence="8" type="ORF">SAMN05421687_102371</name>
</gene>
<name>A0A1N7IWL8_9BACI</name>
<proteinExistence type="inferred from homology"/>
<dbReference type="InterPro" id="IPR011010">
    <property type="entry name" value="DNA_brk_join_enz"/>
</dbReference>
<accession>A0A1N7IWL8</accession>
<dbReference type="InterPro" id="IPR010998">
    <property type="entry name" value="Integrase_recombinase_N"/>
</dbReference>
<comment type="similarity">
    <text evidence="1">Belongs to the 'phage' integrase family.</text>
</comment>
<evidence type="ECO:0000313" key="8">
    <source>
        <dbReference type="EMBL" id="SIS41493.1"/>
    </source>
</evidence>
<dbReference type="SUPFAM" id="SSF56349">
    <property type="entry name" value="DNA breaking-rejoining enzymes"/>
    <property type="match status" value="1"/>
</dbReference>
<evidence type="ECO:0000256" key="3">
    <source>
        <dbReference type="ARBA" id="ARBA00023125"/>
    </source>
</evidence>
<dbReference type="GO" id="GO:0015074">
    <property type="term" value="P:DNA integration"/>
    <property type="evidence" value="ECO:0007669"/>
    <property type="project" value="UniProtKB-KW"/>
</dbReference>
<dbReference type="InterPro" id="IPR013762">
    <property type="entry name" value="Integrase-like_cat_sf"/>
</dbReference>
<evidence type="ECO:0000256" key="2">
    <source>
        <dbReference type="ARBA" id="ARBA00022908"/>
    </source>
</evidence>